<sequence>MLKYDEKIKNKESIAIIQFQYDYTCNFVCEHCCIKRFQGRKDGRVFTINDVKELSRQADEMGLAHLVITGGEPLVFPDFDELVNAIDPQKFYITSDTNGWLLDEKRAEHLKSIGVDKIQLSIDSLSADEHDQFRRKAKSHEKALRAVDAALNAGLKIIIQTVVTKQRVRSQEFIEFLKFFNDKGVGVFVSYAKPVGAWEGNFSSLVDRADMDYMRELEKKHNVFTHLTPSYGVELGCIAVKRMVSITKYGDVMPCPYIHTSLGNFFEEPLKDIIDRGLNIKQFGQYCDTCWIAEDRNFIDKYIAKRIYGKPIPVPYSEVFTKEDFITPDQRQLYKP</sequence>
<accession>A0A1F4SQI9</accession>
<gene>
    <name evidence="6" type="ORF">A2310_07320</name>
</gene>
<evidence type="ECO:0000256" key="1">
    <source>
        <dbReference type="ARBA" id="ARBA00022691"/>
    </source>
</evidence>
<dbReference type="InterPro" id="IPR050377">
    <property type="entry name" value="Radical_SAM_PqqE_MftC-like"/>
</dbReference>
<dbReference type="GO" id="GO:0051536">
    <property type="term" value="F:iron-sulfur cluster binding"/>
    <property type="evidence" value="ECO:0007669"/>
    <property type="project" value="UniProtKB-KW"/>
</dbReference>
<dbReference type="GO" id="GO:0046872">
    <property type="term" value="F:metal ion binding"/>
    <property type="evidence" value="ECO:0007669"/>
    <property type="project" value="UniProtKB-KW"/>
</dbReference>
<dbReference type="InterPro" id="IPR058240">
    <property type="entry name" value="rSAM_sf"/>
</dbReference>
<evidence type="ECO:0000256" key="3">
    <source>
        <dbReference type="ARBA" id="ARBA00023004"/>
    </source>
</evidence>
<proteinExistence type="predicted"/>
<organism evidence="6 7">
    <name type="scientific">candidate division WOR-1 bacterium RIFOXYB2_FULL_37_13</name>
    <dbReference type="NCBI Taxonomy" id="1802579"/>
    <lineage>
        <taxon>Bacteria</taxon>
        <taxon>Bacillati</taxon>
        <taxon>Saganbacteria</taxon>
    </lineage>
</organism>
<evidence type="ECO:0000256" key="4">
    <source>
        <dbReference type="ARBA" id="ARBA00023014"/>
    </source>
</evidence>
<dbReference type="Proteomes" id="UP000178417">
    <property type="component" value="Unassembled WGS sequence"/>
</dbReference>
<dbReference type="Gene3D" id="3.20.20.70">
    <property type="entry name" value="Aldolase class I"/>
    <property type="match status" value="1"/>
</dbReference>
<keyword evidence="1" id="KW-0949">S-adenosyl-L-methionine</keyword>
<dbReference type="InterPro" id="IPR013785">
    <property type="entry name" value="Aldolase_TIM"/>
</dbReference>
<dbReference type="GO" id="GO:0003824">
    <property type="term" value="F:catalytic activity"/>
    <property type="evidence" value="ECO:0007669"/>
    <property type="project" value="InterPro"/>
</dbReference>
<dbReference type="Pfam" id="PF13186">
    <property type="entry name" value="SPASM"/>
    <property type="match status" value="1"/>
</dbReference>
<protein>
    <recommendedName>
        <fullName evidence="5">Radical SAM core domain-containing protein</fullName>
    </recommendedName>
</protein>
<name>A0A1F4SQI9_UNCSA</name>
<dbReference type="InterPro" id="IPR023885">
    <property type="entry name" value="4Fe4S-binding_SPASM_dom"/>
</dbReference>
<dbReference type="PANTHER" id="PTHR11228:SF35">
    <property type="entry name" value="MOLYBDENUM COFACTOR BIOSYNTHESIS PROTEIN A-RELATED"/>
    <property type="match status" value="1"/>
</dbReference>
<dbReference type="EMBL" id="MEUB01000027">
    <property type="protein sequence ID" value="OGC22679.1"/>
    <property type="molecule type" value="Genomic_DNA"/>
</dbReference>
<dbReference type="CDD" id="cd01335">
    <property type="entry name" value="Radical_SAM"/>
    <property type="match status" value="1"/>
</dbReference>
<dbReference type="STRING" id="1802579.A2310_07320"/>
<dbReference type="InterPro" id="IPR007197">
    <property type="entry name" value="rSAM"/>
</dbReference>
<dbReference type="Pfam" id="PF04055">
    <property type="entry name" value="Radical_SAM"/>
    <property type="match status" value="1"/>
</dbReference>
<dbReference type="SMART" id="SM00729">
    <property type="entry name" value="Elp3"/>
    <property type="match status" value="1"/>
</dbReference>
<reference evidence="6 7" key="1">
    <citation type="journal article" date="2016" name="Nat. Commun.">
        <title>Thousands of microbial genomes shed light on interconnected biogeochemical processes in an aquifer system.</title>
        <authorList>
            <person name="Anantharaman K."/>
            <person name="Brown C.T."/>
            <person name="Hug L.A."/>
            <person name="Sharon I."/>
            <person name="Castelle C.J."/>
            <person name="Probst A.J."/>
            <person name="Thomas B.C."/>
            <person name="Singh A."/>
            <person name="Wilkins M.J."/>
            <person name="Karaoz U."/>
            <person name="Brodie E.L."/>
            <person name="Williams K.H."/>
            <person name="Hubbard S.S."/>
            <person name="Banfield J.F."/>
        </authorList>
    </citation>
    <scope>NUCLEOTIDE SEQUENCE [LARGE SCALE GENOMIC DNA]</scope>
</reference>
<dbReference type="AlphaFoldDB" id="A0A1F4SQI9"/>
<evidence type="ECO:0000256" key="2">
    <source>
        <dbReference type="ARBA" id="ARBA00022723"/>
    </source>
</evidence>
<dbReference type="PANTHER" id="PTHR11228">
    <property type="entry name" value="RADICAL SAM DOMAIN PROTEIN"/>
    <property type="match status" value="1"/>
</dbReference>
<feature type="domain" description="Radical SAM core" evidence="5">
    <location>
        <begin position="9"/>
        <end position="225"/>
    </location>
</feature>
<dbReference type="SFLD" id="SFLDS00029">
    <property type="entry name" value="Radical_SAM"/>
    <property type="match status" value="1"/>
</dbReference>
<dbReference type="SFLD" id="SFLDG01386">
    <property type="entry name" value="main_SPASM_domain-containing"/>
    <property type="match status" value="1"/>
</dbReference>
<keyword evidence="2" id="KW-0479">Metal-binding</keyword>
<dbReference type="InterPro" id="IPR006638">
    <property type="entry name" value="Elp3/MiaA/NifB-like_rSAM"/>
</dbReference>
<evidence type="ECO:0000259" key="5">
    <source>
        <dbReference type="PROSITE" id="PS51918"/>
    </source>
</evidence>
<comment type="caution">
    <text evidence="6">The sequence shown here is derived from an EMBL/GenBank/DDBJ whole genome shotgun (WGS) entry which is preliminary data.</text>
</comment>
<evidence type="ECO:0000313" key="7">
    <source>
        <dbReference type="Proteomes" id="UP000178417"/>
    </source>
</evidence>
<keyword evidence="4" id="KW-0411">Iron-sulfur</keyword>
<dbReference type="SFLD" id="SFLDG01067">
    <property type="entry name" value="SPASM/twitch_domain_containing"/>
    <property type="match status" value="1"/>
</dbReference>
<evidence type="ECO:0000313" key="6">
    <source>
        <dbReference type="EMBL" id="OGC22679.1"/>
    </source>
</evidence>
<keyword evidence="3" id="KW-0408">Iron</keyword>
<dbReference type="SUPFAM" id="SSF102114">
    <property type="entry name" value="Radical SAM enzymes"/>
    <property type="match status" value="1"/>
</dbReference>
<dbReference type="PROSITE" id="PS51918">
    <property type="entry name" value="RADICAL_SAM"/>
    <property type="match status" value="1"/>
</dbReference>